<evidence type="ECO:0000313" key="3">
    <source>
        <dbReference type="Proteomes" id="UP001500571"/>
    </source>
</evidence>
<organism evidence="2 3">
    <name type="scientific">Nocardioides panacihumi</name>
    <dbReference type="NCBI Taxonomy" id="400774"/>
    <lineage>
        <taxon>Bacteria</taxon>
        <taxon>Bacillati</taxon>
        <taxon>Actinomycetota</taxon>
        <taxon>Actinomycetes</taxon>
        <taxon>Propionibacteriales</taxon>
        <taxon>Nocardioidaceae</taxon>
        <taxon>Nocardioides</taxon>
    </lineage>
</organism>
<evidence type="ECO:0000313" key="2">
    <source>
        <dbReference type="EMBL" id="GAA1950467.1"/>
    </source>
</evidence>
<keyword evidence="3" id="KW-1185">Reference proteome</keyword>
<dbReference type="Pfam" id="PF04480">
    <property type="entry name" value="DUF559"/>
    <property type="match status" value="1"/>
</dbReference>
<proteinExistence type="predicted"/>
<reference evidence="2 3" key="1">
    <citation type="journal article" date="2019" name="Int. J. Syst. Evol. Microbiol.">
        <title>The Global Catalogue of Microorganisms (GCM) 10K type strain sequencing project: providing services to taxonomists for standard genome sequencing and annotation.</title>
        <authorList>
            <consortium name="The Broad Institute Genomics Platform"/>
            <consortium name="The Broad Institute Genome Sequencing Center for Infectious Disease"/>
            <person name="Wu L."/>
            <person name="Ma J."/>
        </authorList>
    </citation>
    <scope>NUCLEOTIDE SEQUENCE [LARGE SCALE GENOMIC DNA]</scope>
    <source>
        <strain evidence="2 3">JCM 15309</strain>
    </source>
</reference>
<feature type="domain" description="DUF559" evidence="1">
    <location>
        <begin position="232"/>
        <end position="289"/>
    </location>
</feature>
<evidence type="ECO:0000259" key="1">
    <source>
        <dbReference type="Pfam" id="PF04480"/>
    </source>
</evidence>
<name>A0ABN2QE96_9ACTN</name>
<gene>
    <name evidence="2" type="ORF">GCM10009798_07260</name>
</gene>
<sequence length="320" mass="35399">MTERPDAPPPSRAERLASLRAVGARQAMIVTRTQAYAAGLSRGEVRAQVAARRWRRLGVHCLALFTGELTHEASCWVAVLEAGPRAQIDGESSLLLAGLEHYTSAVTRVSVPRGARVRHRGSAVDIRQTRRWSVDDLADGAGPRRTRTPVAAIRAGLWAKSDRQAALLLTMTVQQSLASIEELAVELLRVRRDRRRSLLAVTLLDLSGGVSSLNELDVLRGCRERDLPEPDVQSLRRTPNGSYYLDFRWRRWGVVVEVDGIQHAWATNVVSDSLRHNTIAIDGDIVLRLPVLGLRVCPDEFFDQVETALVARGWTRTSAA</sequence>
<dbReference type="InterPro" id="IPR007569">
    <property type="entry name" value="DUF559"/>
</dbReference>
<dbReference type="RefSeq" id="WP_344042506.1">
    <property type="nucleotide sequence ID" value="NZ_BAAAPB010000001.1"/>
</dbReference>
<dbReference type="Proteomes" id="UP001500571">
    <property type="component" value="Unassembled WGS sequence"/>
</dbReference>
<accession>A0ABN2QE96</accession>
<dbReference type="EMBL" id="BAAAPB010000001">
    <property type="protein sequence ID" value="GAA1950467.1"/>
    <property type="molecule type" value="Genomic_DNA"/>
</dbReference>
<comment type="caution">
    <text evidence="2">The sequence shown here is derived from an EMBL/GenBank/DDBJ whole genome shotgun (WGS) entry which is preliminary data.</text>
</comment>
<protein>
    <recommendedName>
        <fullName evidence="1">DUF559 domain-containing protein</fullName>
    </recommendedName>
</protein>